<dbReference type="AlphaFoldDB" id="A0AAV3Q121"/>
<feature type="region of interest" description="Disordered" evidence="1">
    <location>
        <begin position="275"/>
        <end position="321"/>
    </location>
</feature>
<feature type="region of interest" description="Disordered" evidence="1">
    <location>
        <begin position="117"/>
        <end position="140"/>
    </location>
</feature>
<accession>A0AAV3Q121</accession>
<evidence type="ECO:0000313" key="2">
    <source>
        <dbReference type="EMBL" id="GAA0156931.1"/>
    </source>
</evidence>
<evidence type="ECO:0000256" key="1">
    <source>
        <dbReference type="SAM" id="MobiDB-lite"/>
    </source>
</evidence>
<feature type="region of interest" description="Disordered" evidence="1">
    <location>
        <begin position="247"/>
        <end position="266"/>
    </location>
</feature>
<evidence type="ECO:0000313" key="3">
    <source>
        <dbReference type="Proteomes" id="UP001454036"/>
    </source>
</evidence>
<proteinExistence type="predicted"/>
<gene>
    <name evidence="2" type="ORF">LIER_14307</name>
</gene>
<protein>
    <submittedName>
        <fullName evidence="2">Uncharacterized protein</fullName>
    </submittedName>
</protein>
<reference evidence="2 3" key="1">
    <citation type="submission" date="2024-01" db="EMBL/GenBank/DDBJ databases">
        <title>The complete chloroplast genome sequence of Lithospermum erythrorhizon: insights into the phylogenetic relationship among Boraginaceae species and the maternal lineages of purple gromwells.</title>
        <authorList>
            <person name="Okada T."/>
            <person name="Watanabe K."/>
        </authorList>
    </citation>
    <scope>NUCLEOTIDE SEQUENCE [LARGE SCALE GENOMIC DNA]</scope>
</reference>
<feature type="region of interest" description="Disordered" evidence="1">
    <location>
        <begin position="199"/>
        <end position="227"/>
    </location>
</feature>
<sequence>MDIGQEEEGRSVPPAGTIQEVTQEEAPLIHNFYLAWVDYTNVQELDNPKPSFVSHDEDYVGADESHDEIPTMQDVIGEVTTPIVEENVIDSSCTQATGTVDVSEPSVIPAIDITSGKTAEPPLVSEKSTDVAGDDDPKGDNMNVSHADDIVIEGVKIQSIEGLVRLGCDPGVANPGVANPGADIVECVVRPAVSQVVGDTLNDDIEEDIPEDDGQEKKSKNRKHKKFVDESYEARRKLIKEERAAKRARKAERKARRAAEKAVEAEATCTEVYEDAEEQVQPVKRPTVSNEWLPEHEQQGGNAEEEAQESDEEDVAGCCDK</sequence>
<feature type="compositionally biased region" description="Basic residues" evidence="1">
    <location>
        <begin position="247"/>
        <end position="256"/>
    </location>
</feature>
<dbReference type="EMBL" id="BAABME010002983">
    <property type="protein sequence ID" value="GAA0156931.1"/>
    <property type="molecule type" value="Genomic_DNA"/>
</dbReference>
<organism evidence="2 3">
    <name type="scientific">Lithospermum erythrorhizon</name>
    <name type="common">Purple gromwell</name>
    <name type="synonym">Lithospermum officinale var. erythrorhizon</name>
    <dbReference type="NCBI Taxonomy" id="34254"/>
    <lineage>
        <taxon>Eukaryota</taxon>
        <taxon>Viridiplantae</taxon>
        <taxon>Streptophyta</taxon>
        <taxon>Embryophyta</taxon>
        <taxon>Tracheophyta</taxon>
        <taxon>Spermatophyta</taxon>
        <taxon>Magnoliopsida</taxon>
        <taxon>eudicotyledons</taxon>
        <taxon>Gunneridae</taxon>
        <taxon>Pentapetalae</taxon>
        <taxon>asterids</taxon>
        <taxon>lamiids</taxon>
        <taxon>Boraginales</taxon>
        <taxon>Boraginaceae</taxon>
        <taxon>Boraginoideae</taxon>
        <taxon>Lithospermeae</taxon>
        <taxon>Lithospermum</taxon>
    </lineage>
</organism>
<comment type="caution">
    <text evidence="2">The sequence shown here is derived from an EMBL/GenBank/DDBJ whole genome shotgun (WGS) entry which is preliminary data.</text>
</comment>
<dbReference type="Proteomes" id="UP001454036">
    <property type="component" value="Unassembled WGS sequence"/>
</dbReference>
<keyword evidence="3" id="KW-1185">Reference proteome</keyword>
<feature type="compositionally biased region" description="Acidic residues" evidence="1">
    <location>
        <begin position="201"/>
        <end position="214"/>
    </location>
</feature>
<feature type="compositionally biased region" description="Acidic residues" evidence="1">
    <location>
        <begin position="303"/>
        <end position="315"/>
    </location>
</feature>
<name>A0AAV3Q121_LITER</name>